<protein>
    <submittedName>
        <fullName evidence="1">Uncharacterized protein</fullName>
    </submittedName>
</protein>
<accession>W9N7F1</accession>
<name>W9N7F1_FUSOX</name>
<gene>
    <name evidence="1" type="ORF">FOVG_19741</name>
</gene>
<dbReference type="AlphaFoldDB" id="W9N7F1"/>
<dbReference type="EMBL" id="KI981309">
    <property type="protein sequence ID" value="EXA28668.1"/>
    <property type="molecule type" value="Genomic_DNA"/>
</dbReference>
<proteinExistence type="predicted"/>
<organism evidence="1">
    <name type="scientific">Fusarium oxysporum f. sp. pisi HDV247</name>
    <dbReference type="NCBI Taxonomy" id="1080344"/>
    <lineage>
        <taxon>Eukaryota</taxon>
        <taxon>Fungi</taxon>
        <taxon>Dikarya</taxon>
        <taxon>Ascomycota</taxon>
        <taxon>Pezizomycotina</taxon>
        <taxon>Sordariomycetes</taxon>
        <taxon>Hypocreomycetidae</taxon>
        <taxon>Hypocreales</taxon>
        <taxon>Nectriaceae</taxon>
        <taxon>Fusarium</taxon>
        <taxon>Fusarium oxysporum species complex</taxon>
    </lineage>
</organism>
<evidence type="ECO:0000313" key="1">
    <source>
        <dbReference type="EMBL" id="EXA28668.1"/>
    </source>
</evidence>
<dbReference type="HOGENOM" id="CLU_1669462_0_0_1"/>
<dbReference type="Proteomes" id="UP000030751">
    <property type="component" value="Unassembled WGS sequence"/>
</dbReference>
<reference evidence="1" key="1">
    <citation type="submission" date="2011-10" db="EMBL/GenBank/DDBJ databases">
        <title>The Genome Sequence of Fusarium oxysporum HDV247.</title>
        <authorList>
            <consortium name="The Broad Institute Genome Sequencing Platform"/>
            <person name="Ma L.-J."/>
            <person name="Gale L.R."/>
            <person name="Schwartz D.C."/>
            <person name="Zhou S."/>
            <person name="Corby-Kistler H."/>
            <person name="Young S.K."/>
            <person name="Zeng Q."/>
            <person name="Gargeya S."/>
            <person name="Fitzgerald M."/>
            <person name="Haas B."/>
            <person name="Abouelleil A."/>
            <person name="Alvarado L."/>
            <person name="Arachchi H.M."/>
            <person name="Berlin A."/>
            <person name="Brown A."/>
            <person name="Chapman S.B."/>
            <person name="Chen Z."/>
            <person name="Dunbar C."/>
            <person name="Freedman E."/>
            <person name="Gearin G."/>
            <person name="Goldberg J."/>
            <person name="Griggs A."/>
            <person name="Gujja S."/>
            <person name="Heiman D."/>
            <person name="Howarth C."/>
            <person name="Larson L."/>
            <person name="Lui A."/>
            <person name="MacDonald P.J.P."/>
            <person name="Montmayeur A."/>
            <person name="Murphy C."/>
            <person name="Neiman D."/>
            <person name="Pearson M."/>
            <person name="Priest M."/>
            <person name="Roberts A."/>
            <person name="Saif S."/>
            <person name="Shea T."/>
            <person name="Shenoy N."/>
            <person name="Sisk P."/>
            <person name="Stolte C."/>
            <person name="Sykes S."/>
            <person name="Wortman J."/>
            <person name="Nusbaum C."/>
            <person name="Birren B."/>
        </authorList>
    </citation>
    <scope>NUCLEOTIDE SEQUENCE [LARGE SCALE GENOMIC DNA]</scope>
    <source>
        <strain evidence="1">HDV247</strain>
    </source>
</reference>
<sequence>MAFLYLAARSSVSVLLERSTAEVHSSFLMTVSRLWTLTLVLAFSTWSSIRHAAIMKAPLFWLHTRFRSLDRLIILSTWKRVASLSRAHLSSCPARTEPFRSSQDPHLWSWTRTQILKQQVVVIQRRLCLMNPARRVHRQIQPSLIPRTNRQSRLAAKR</sequence>
<reference evidence="1" key="2">
    <citation type="submission" date="2014-02" db="EMBL/GenBank/DDBJ databases">
        <title>Annotation of the Genome Sequence of Fusarium oxysporum HDV247.</title>
        <authorList>
            <consortium name="The Broad Institute Genomics Platform"/>
            <person name="Ma L.-J."/>
            <person name="Corby-Kistler H."/>
            <person name="Broz K."/>
            <person name="Gale L.R."/>
            <person name="Jonkers W."/>
            <person name="O'Donnell K."/>
            <person name="Ploetz R."/>
            <person name="Steinberg C."/>
            <person name="Schwartz D.C."/>
            <person name="VanEtten H."/>
            <person name="Zhou S."/>
            <person name="Young S.K."/>
            <person name="Zeng Q."/>
            <person name="Gargeya S."/>
            <person name="Fitzgerald M."/>
            <person name="Abouelleil A."/>
            <person name="Alvarado L."/>
            <person name="Chapman S.B."/>
            <person name="Gainer-Dewar J."/>
            <person name="Goldberg J."/>
            <person name="Griggs A."/>
            <person name="Gujja S."/>
            <person name="Hansen M."/>
            <person name="Howarth C."/>
            <person name="Imamovic A."/>
            <person name="Ireland A."/>
            <person name="Larimer J."/>
            <person name="McCowan C."/>
            <person name="Murphy C."/>
            <person name="Pearson M."/>
            <person name="Poon T.W."/>
            <person name="Priest M."/>
            <person name="Roberts A."/>
            <person name="Saif S."/>
            <person name="Shea T."/>
            <person name="Sykes S."/>
            <person name="Wortman J."/>
            <person name="Nusbaum C."/>
            <person name="Birren B."/>
        </authorList>
    </citation>
    <scope>NUCLEOTIDE SEQUENCE</scope>
    <source>
        <strain evidence="1">HDV247</strain>
    </source>
</reference>